<dbReference type="PANTHER" id="PTHR12126">
    <property type="entry name" value="NADH-UBIQUINONE OXIDOREDUCTASE 39 KDA SUBUNIT-RELATED"/>
    <property type="match status" value="1"/>
</dbReference>
<dbReference type="Pfam" id="PF13460">
    <property type="entry name" value="NAD_binding_10"/>
    <property type="match status" value="1"/>
</dbReference>
<dbReference type="GeneID" id="37643712"/>
<dbReference type="RefSeq" id="WP_117369672.1">
    <property type="nucleotide sequence ID" value="NZ_CP027033.1"/>
</dbReference>
<dbReference type="InterPro" id="IPR051207">
    <property type="entry name" value="ComplexI_NDUFA9_subunit"/>
</dbReference>
<reference evidence="3" key="1">
    <citation type="submission" date="2018-02" db="EMBL/GenBank/DDBJ databases">
        <title>Phenotypic and genomic properties of facultatively anaerobic sulfur-reducing natronoarchaea from hypersaline soda lakes.</title>
        <authorList>
            <person name="Sorokin D.Y."/>
            <person name="Kublanov I.V."/>
            <person name="Roman P."/>
            <person name="Sinninghe Damste J.S."/>
            <person name="Golyshin P.N."/>
            <person name="Rojo D."/>
            <person name="Ciordia S."/>
            <person name="Mena M.D.C."/>
            <person name="Ferrer M."/>
            <person name="Messina E."/>
            <person name="Smedile F."/>
            <person name="La Spada G."/>
            <person name="La Cono V."/>
            <person name="Yakimov M.M."/>
        </authorList>
    </citation>
    <scope>NUCLEOTIDE SEQUENCE [LARGE SCALE GENOMIC DNA]</scope>
    <source>
        <strain evidence="3">AArc-Mg</strain>
    </source>
</reference>
<accession>A0A346PUL0</accession>
<dbReference type="EMBL" id="CP027033">
    <property type="protein sequence ID" value="AXR83205.1"/>
    <property type="molecule type" value="Genomic_DNA"/>
</dbReference>
<dbReference type="GO" id="GO:0044877">
    <property type="term" value="F:protein-containing complex binding"/>
    <property type="evidence" value="ECO:0007669"/>
    <property type="project" value="TreeGrafter"/>
</dbReference>
<feature type="domain" description="NAD(P)-binding" evidence="1">
    <location>
        <begin position="7"/>
        <end position="149"/>
    </location>
</feature>
<proteinExistence type="predicted"/>
<protein>
    <submittedName>
        <fullName evidence="2">NADH dehydrogenase 32K chain</fullName>
    </submittedName>
</protein>
<dbReference type="PANTHER" id="PTHR12126:SF11">
    <property type="entry name" value="NADH DEHYDROGENASE [UBIQUINONE] 1 ALPHA SUBCOMPLEX SUBUNIT 9, MITOCHONDRIAL"/>
    <property type="match status" value="1"/>
</dbReference>
<evidence type="ECO:0000313" key="2">
    <source>
        <dbReference type="EMBL" id="AXR83205.1"/>
    </source>
</evidence>
<evidence type="ECO:0000313" key="3">
    <source>
        <dbReference type="Proteomes" id="UP000258613"/>
    </source>
</evidence>
<keyword evidence="3" id="KW-1185">Reference proteome</keyword>
<dbReference type="InterPro" id="IPR036291">
    <property type="entry name" value="NAD(P)-bd_dom_sf"/>
</dbReference>
<dbReference type="OrthoDB" id="213145at2157"/>
<dbReference type="InterPro" id="IPR016040">
    <property type="entry name" value="NAD(P)-bd_dom"/>
</dbReference>
<name>A0A346PUL0_9EURY</name>
<dbReference type="CDD" id="cd05271">
    <property type="entry name" value="NDUFA9_like_SDR_a"/>
    <property type="match status" value="1"/>
</dbReference>
<dbReference type="KEGG" id="nag:AArcMg_3220"/>
<sequence length="306" mass="32375">MKILVAGGTGFIGTNLCAELARRDHEVTALARSPDVDAVPDGVETAMGDVSAYDSIAETVAAHDAVVNLVSLSPLYQPTGAADHDAVHLGGTENLVRAAEDGDVDRFVQMSALDADPGGDTAYIRAKGRAERVVRNSSLEWTIFRPSVVFGDGGEFVGFTKQLTTPYVTGLPGGGRTRFQPIWVGDLVPMVADALEADAHVGEIYEIGGPDVFTLADVTRLAYEAEGRSVTVLPVPMALAKVGLTAIEPVPFVPFGGDQARSLEMDNTVSDNDVTAFGREESTLRTLESYLGLTPDGADTRQPERV</sequence>
<dbReference type="FunFam" id="3.40.50.720:FF:000702">
    <property type="entry name" value="NADH dehydrogenase (Ubiquinone)"/>
    <property type="match status" value="1"/>
</dbReference>
<dbReference type="SUPFAM" id="SSF51735">
    <property type="entry name" value="NAD(P)-binding Rossmann-fold domains"/>
    <property type="match status" value="1"/>
</dbReference>
<gene>
    <name evidence="2" type="ORF">AArcMg_3220</name>
</gene>
<dbReference type="AlphaFoldDB" id="A0A346PUL0"/>
<organism evidence="2 3">
    <name type="scientific">Natrarchaeobaculum sulfurireducens</name>
    <dbReference type="NCBI Taxonomy" id="2044521"/>
    <lineage>
        <taxon>Archaea</taxon>
        <taxon>Methanobacteriati</taxon>
        <taxon>Methanobacteriota</taxon>
        <taxon>Stenosarchaea group</taxon>
        <taxon>Halobacteria</taxon>
        <taxon>Halobacteriales</taxon>
        <taxon>Natrialbaceae</taxon>
        <taxon>Natrarchaeobaculum</taxon>
    </lineage>
</organism>
<dbReference type="Proteomes" id="UP000258613">
    <property type="component" value="Chromosome"/>
</dbReference>
<evidence type="ECO:0000259" key="1">
    <source>
        <dbReference type="Pfam" id="PF13460"/>
    </source>
</evidence>
<dbReference type="Gene3D" id="3.40.50.720">
    <property type="entry name" value="NAD(P)-binding Rossmann-like Domain"/>
    <property type="match status" value="1"/>
</dbReference>